<organism evidence="1 2">
    <name type="scientific">Meloidogyne enterolobii</name>
    <name type="common">Root-knot nematode worm</name>
    <name type="synonym">Meloidogyne mayaguensis</name>
    <dbReference type="NCBI Taxonomy" id="390850"/>
    <lineage>
        <taxon>Eukaryota</taxon>
        <taxon>Metazoa</taxon>
        <taxon>Ecdysozoa</taxon>
        <taxon>Nematoda</taxon>
        <taxon>Chromadorea</taxon>
        <taxon>Rhabditida</taxon>
        <taxon>Tylenchina</taxon>
        <taxon>Tylenchomorpha</taxon>
        <taxon>Tylenchoidea</taxon>
        <taxon>Meloidogynidae</taxon>
        <taxon>Meloidogyninae</taxon>
        <taxon>Meloidogyne</taxon>
    </lineage>
</organism>
<accession>A0ACB0YCI7</accession>
<dbReference type="EMBL" id="CAVMJV010000010">
    <property type="protein sequence ID" value="CAK5041166.1"/>
    <property type="molecule type" value="Genomic_DNA"/>
</dbReference>
<keyword evidence="2" id="KW-1185">Reference proteome</keyword>
<dbReference type="Proteomes" id="UP001497535">
    <property type="component" value="Unassembled WGS sequence"/>
</dbReference>
<sequence>MNCCITHKLDYLKFKVKKKVCWIVLGCLGECFEKCSGKCFEKCSGWGNVLGNRHTLTNIRMNYSISQLKSDSL</sequence>
<comment type="caution">
    <text evidence="1">The sequence shown here is derived from an EMBL/GenBank/DDBJ whole genome shotgun (WGS) entry which is preliminary data.</text>
</comment>
<protein>
    <submittedName>
        <fullName evidence="1">Uncharacterized protein</fullName>
    </submittedName>
</protein>
<evidence type="ECO:0000313" key="1">
    <source>
        <dbReference type="EMBL" id="CAK5041166.1"/>
    </source>
</evidence>
<name>A0ACB0YCI7_MELEN</name>
<reference evidence="1" key="1">
    <citation type="submission" date="2023-11" db="EMBL/GenBank/DDBJ databases">
        <authorList>
            <person name="Poullet M."/>
        </authorList>
    </citation>
    <scope>NUCLEOTIDE SEQUENCE</scope>
    <source>
        <strain evidence="1">E1834</strain>
    </source>
</reference>
<gene>
    <name evidence="1" type="ORF">MENTE1834_LOCUS10437</name>
</gene>
<evidence type="ECO:0000313" key="2">
    <source>
        <dbReference type="Proteomes" id="UP001497535"/>
    </source>
</evidence>
<proteinExistence type="predicted"/>